<evidence type="ECO:0000256" key="1">
    <source>
        <dbReference type="ARBA" id="ARBA00011046"/>
    </source>
</evidence>
<keyword evidence="7" id="KW-1185">Reference proteome</keyword>
<accession>A0ABX1J8S4</accession>
<comment type="caution">
    <text evidence="6">The sequence shown here is derived from an EMBL/GenBank/DDBJ whole genome shotgun (WGS) entry which is preliminary data.</text>
</comment>
<keyword evidence="3" id="KW-0238">DNA-binding</keyword>
<dbReference type="EMBL" id="JAAXLS010000019">
    <property type="protein sequence ID" value="NKQ56069.1"/>
    <property type="molecule type" value="Genomic_DNA"/>
</dbReference>
<name>A0ABX1J8S4_9PSEU</name>
<keyword evidence="2" id="KW-0805">Transcription regulation</keyword>
<comment type="similarity">
    <text evidence="1">Belongs to the BlaI transcriptional regulatory family.</text>
</comment>
<evidence type="ECO:0000256" key="4">
    <source>
        <dbReference type="ARBA" id="ARBA00023163"/>
    </source>
</evidence>
<evidence type="ECO:0000256" key="5">
    <source>
        <dbReference type="SAM" id="MobiDB-lite"/>
    </source>
</evidence>
<dbReference type="Proteomes" id="UP000715441">
    <property type="component" value="Unassembled WGS sequence"/>
</dbReference>
<gene>
    <name evidence="6" type="ORF">HFP15_24620</name>
</gene>
<dbReference type="Pfam" id="PF03965">
    <property type="entry name" value="Penicillinase_R"/>
    <property type="match status" value="1"/>
</dbReference>
<dbReference type="InterPro" id="IPR036388">
    <property type="entry name" value="WH-like_DNA-bd_sf"/>
</dbReference>
<sequence length="168" mass="18036">MPSTPWSTTTAVEVLRYPWANEEGGLGSQSGREDGGENVGRSARRRAGELSGQVLEVLRQATAALTPADVQRRLSAAGTGPLSYSTVVTTLSRLHEQGAVERYRTGRAFAYLAVADSALAARRMRRVLDDQADHEAVLATFVNDLSPADERRLRALLGDPDTGAGSRE</sequence>
<feature type="region of interest" description="Disordered" evidence="5">
    <location>
        <begin position="22"/>
        <end position="46"/>
    </location>
</feature>
<organism evidence="6 7">
    <name type="scientific">Amycolatopsis acididurans</name>
    <dbReference type="NCBI Taxonomy" id="2724524"/>
    <lineage>
        <taxon>Bacteria</taxon>
        <taxon>Bacillati</taxon>
        <taxon>Actinomycetota</taxon>
        <taxon>Actinomycetes</taxon>
        <taxon>Pseudonocardiales</taxon>
        <taxon>Pseudonocardiaceae</taxon>
        <taxon>Amycolatopsis</taxon>
    </lineage>
</organism>
<protein>
    <submittedName>
        <fullName evidence="6">BlaI/MecI/CopY family transcriptional regulator</fullName>
    </submittedName>
</protein>
<keyword evidence="4" id="KW-0804">Transcription</keyword>
<evidence type="ECO:0000313" key="6">
    <source>
        <dbReference type="EMBL" id="NKQ56069.1"/>
    </source>
</evidence>
<reference evidence="6 7" key="1">
    <citation type="submission" date="2020-04" db="EMBL/GenBank/DDBJ databases">
        <title>Novel species.</title>
        <authorList>
            <person name="Teo W.F.A."/>
            <person name="Lipun K."/>
            <person name="Srisuk N."/>
            <person name="Duangmal K."/>
        </authorList>
    </citation>
    <scope>NUCLEOTIDE SEQUENCE [LARGE SCALE GENOMIC DNA]</scope>
    <source>
        <strain evidence="6 7">K13G38</strain>
    </source>
</reference>
<proteinExistence type="inferred from homology"/>
<dbReference type="InterPro" id="IPR005650">
    <property type="entry name" value="BlaI_family"/>
</dbReference>
<evidence type="ECO:0000313" key="7">
    <source>
        <dbReference type="Proteomes" id="UP000715441"/>
    </source>
</evidence>
<dbReference type="SUPFAM" id="SSF46785">
    <property type="entry name" value="Winged helix' DNA-binding domain"/>
    <property type="match status" value="1"/>
</dbReference>
<dbReference type="InterPro" id="IPR036390">
    <property type="entry name" value="WH_DNA-bd_sf"/>
</dbReference>
<evidence type="ECO:0000256" key="3">
    <source>
        <dbReference type="ARBA" id="ARBA00023125"/>
    </source>
</evidence>
<evidence type="ECO:0000256" key="2">
    <source>
        <dbReference type="ARBA" id="ARBA00023015"/>
    </source>
</evidence>
<dbReference type="Gene3D" id="1.10.10.10">
    <property type="entry name" value="Winged helix-like DNA-binding domain superfamily/Winged helix DNA-binding domain"/>
    <property type="match status" value="1"/>
</dbReference>